<dbReference type="GO" id="GO:0016020">
    <property type="term" value="C:membrane"/>
    <property type="evidence" value="ECO:0007669"/>
    <property type="project" value="UniProtKB-SubCell"/>
</dbReference>
<dbReference type="PANTHER" id="PTHR31113:SF32">
    <property type="entry name" value="UPF0496 PLANT-LIKE PROTEIN"/>
    <property type="match status" value="1"/>
</dbReference>
<dbReference type="EMBL" id="KZ671665">
    <property type="protein sequence ID" value="PPR80779.1"/>
    <property type="molecule type" value="Genomic_DNA"/>
</dbReference>
<evidence type="ECO:0000256" key="3">
    <source>
        <dbReference type="ARBA" id="ARBA00022692"/>
    </source>
</evidence>
<dbReference type="Proteomes" id="UP000239757">
    <property type="component" value="Unassembled WGS sequence"/>
</dbReference>
<gene>
    <name evidence="7" type="ORF">GOBAR_AA39935</name>
</gene>
<name>A0A2P5VPK8_GOSBA</name>
<feature type="transmembrane region" description="Helical" evidence="6">
    <location>
        <begin position="52"/>
        <end position="71"/>
    </location>
</feature>
<keyword evidence="4 6" id="KW-1133">Transmembrane helix</keyword>
<sequence length="115" mass="13281">MLDELCARNRRLDKKLKSLETWRTVLNALFFATFVYVLVFSVVAAALSMKSAVTASASALTVAIVPAWKWCDGRWKRNEEKVNDQKKLTRMYYGPLLSKIINIRVHVELLEKNMF</sequence>
<organism evidence="7 8">
    <name type="scientific">Gossypium barbadense</name>
    <name type="common">Sea Island cotton</name>
    <name type="synonym">Hibiscus barbadensis</name>
    <dbReference type="NCBI Taxonomy" id="3634"/>
    <lineage>
        <taxon>Eukaryota</taxon>
        <taxon>Viridiplantae</taxon>
        <taxon>Streptophyta</taxon>
        <taxon>Embryophyta</taxon>
        <taxon>Tracheophyta</taxon>
        <taxon>Spermatophyta</taxon>
        <taxon>Magnoliopsida</taxon>
        <taxon>eudicotyledons</taxon>
        <taxon>Gunneridae</taxon>
        <taxon>Pentapetalae</taxon>
        <taxon>rosids</taxon>
        <taxon>malvids</taxon>
        <taxon>Malvales</taxon>
        <taxon>Malvaceae</taxon>
        <taxon>Malvoideae</taxon>
        <taxon>Gossypium</taxon>
    </lineage>
</organism>
<dbReference type="PANTHER" id="PTHR31113">
    <property type="entry name" value="UPF0496 PROTEIN 3-RELATED"/>
    <property type="match status" value="1"/>
</dbReference>
<evidence type="ECO:0000256" key="6">
    <source>
        <dbReference type="SAM" id="Phobius"/>
    </source>
</evidence>
<proteinExistence type="inferred from homology"/>
<keyword evidence="5 6" id="KW-0472">Membrane</keyword>
<keyword evidence="3 6" id="KW-0812">Transmembrane</keyword>
<dbReference type="AlphaFoldDB" id="A0A2P5VPK8"/>
<evidence type="ECO:0000256" key="2">
    <source>
        <dbReference type="ARBA" id="ARBA00009074"/>
    </source>
</evidence>
<dbReference type="OrthoDB" id="10515683at2759"/>
<protein>
    <submittedName>
        <fullName evidence="7">Uncharacterized protein</fullName>
    </submittedName>
</protein>
<feature type="transmembrane region" description="Helical" evidence="6">
    <location>
        <begin position="21"/>
        <end position="46"/>
    </location>
</feature>
<accession>A0A2P5VPK8</accession>
<comment type="subcellular location">
    <subcellularLocation>
        <location evidence="1">Membrane</location>
    </subcellularLocation>
</comment>
<dbReference type="InterPro" id="IPR007749">
    <property type="entry name" value="DUF677"/>
</dbReference>
<reference evidence="7 8" key="1">
    <citation type="submission" date="2015-01" db="EMBL/GenBank/DDBJ databases">
        <title>Genome of allotetraploid Gossypium barbadense reveals genomic plasticity and fiber elongation in cotton evolution.</title>
        <authorList>
            <person name="Chen X."/>
            <person name="Liu X."/>
            <person name="Zhao B."/>
            <person name="Zheng H."/>
            <person name="Hu Y."/>
            <person name="Lu G."/>
            <person name="Yang C."/>
            <person name="Chen J."/>
            <person name="Shan C."/>
            <person name="Zhang L."/>
            <person name="Zhou Y."/>
            <person name="Wang L."/>
            <person name="Guo W."/>
            <person name="Bai Y."/>
            <person name="Ruan J."/>
            <person name="Shangguan X."/>
            <person name="Mao Y."/>
            <person name="Jiang J."/>
            <person name="Zhu Y."/>
            <person name="Lei J."/>
            <person name="Kang H."/>
            <person name="Chen S."/>
            <person name="He X."/>
            <person name="Wang R."/>
            <person name="Wang Y."/>
            <person name="Chen J."/>
            <person name="Wang L."/>
            <person name="Yu S."/>
            <person name="Wang B."/>
            <person name="Wei J."/>
            <person name="Song S."/>
            <person name="Lu X."/>
            <person name="Gao Z."/>
            <person name="Gu W."/>
            <person name="Deng X."/>
            <person name="Ma D."/>
            <person name="Wang S."/>
            <person name="Liang W."/>
            <person name="Fang L."/>
            <person name="Cai C."/>
            <person name="Zhu X."/>
            <person name="Zhou B."/>
            <person name="Zhang Y."/>
            <person name="Chen Z."/>
            <person name="Xu S."/>
            <person name="Zhu R."/>
            <person name="Wang S."/>
            <person name="Zhang T."/>
            <person name="Zhao G."/>
        </authorList>
    </citation>
    <scope>NUCLEOTIDE SEQUENCE [LARGE SCALE GENOMIC DNA]</scope>
    <source>
        <strain evidence="8">cv. Xinhai21</strain>
        <tissue evidence="7">Leaf</tissue>
    </source>
</reference>
<evidence type="ECO:0000256" key="1">
    <source>
        <dbReference type="ARBA" id="ARBA00004370"/>
    </source>
</evidence>
<evidence type="ECO:0000256" key="5">
    <source>
        <dbReference type="ARBA" id="ARBA00023136"/>
    </source>
</evidence>
<evidence type="ECO:0000313" key="7">
    <source>
        <dbReference type="EMBL" id="PPR80779.1"/>
    </source>
</evidence>
<evidence type="ECO:0000256" key="4">
    <source>
        <dbReference type="ARBA" id="ARBA00022989"/>
    </source>
</evidence>
<evidence type="ECO:0000313" key="8">
    <source>
        <dbReference type="Proteomes" id="UP000239757"/>
    </source>
</evidence>
<dbReference type="Pfam" id="PF05055">
    <property type="entry name" value="DUF677"/>
    <property type="match status" value="1"/>
</dbReference>
<comment type="similarity">
    <text evidence="2">Belongs to the UPF0496 family.</text>
</comment>